<dbReference type="InterPro" id="IPR000504">
    <property type="entry name" value="RRM_dom"/>
</dbReference>
<protein>
    <submittedName>
        <fullName evidence="7">U2-associated protein SR140</fullName>
    </submittedName>
</protein>
<dbReference type="SUPFAM" id="SSF54928">
    <property type="entry name" value="RNA-binding domain, RBD"/>
    <property type="match status" value="1"/>
</dbReference>
<dbReference type="PROSITE" id="PS50128">
    <property type="entry name" value="SURP"/>
    <property type="match status" value="1"/>
</dbReference>
<dbReference type="Gene3D" id="1.25.40.90">
    <property type="match status" value="1"/>
</dbReference>
<comment type="caution">
    <text evidence="7">The sequence shown here is derived from an EMBL/GenBank/DDBJ whole genome shotgun (WGS) entry which is preliminary data.</text>
</comment>
<dbReference type="Pfam" id="PF01805">
    <property type="entry name" value="Surp"/>
    <property type="match status" value="1"/>
</dbReference>
<evidence type="ECO:0000256" key="2">
    <source>
        <dbReference type="PROSITE-ProRule" id="PRU00176"/>
    </source>
</evidence>
<feature type="compositionally biased region" description="Polar residues" evidence="3">
    <location>
        <begin position="681"/>
        <end position="699"/>
    </location>
</feature>
<dbReference type="InterPro" id="IPR006569">
    <property type="entry name" value="CID_dom"/>
</dbReference>
<dbReference type="Gene3D" id="3.30.70.330">
    <property type="match status" value="1"/>
</dbReference>
<keyword evidence="8" id="KW-1185">Reference proteome</keyword>
<keyword evidence="1 2" id="KW-0694">RNA-binding</keyword>
<dbReference type="GeneID" id="92366403"/>
<evidence type="ECO:0000313" key="8">
    <source>
        <dbReference type="Proteomes" id="UP000186804"/>
    </source>
</evidence>
<dbReference type="GO" id="GO:0005634">
    <property type="term" value="C:nucleus"/>
    <property type="evidence" value="ECO:0007669"/>
    <property type="project" value="TreeGrafter"/>
</dbReference>
<gene>
    <name evidence="7" type="ORF">cand_022190</name>
</gene>
<dbReference type="Gene3D" id="1.10.10.790">
    <property type="entry name" value="Surp module"/>
    <property type="match status" value="1"/>
</dbReference>
<dbReference type="Pfam" id="PF04818">
    <property type="entry name" value="CID"/>
    <property type="match status" value="1"/>
</dbReference>
<evidence type="ECO:0000259" key="5">
    <source>
        <dbReference type="PROSITE" id="PS50128"/>
    </source>
</evidence>
<accession>A0A1J4MUZ7</accession>
<evidence type="ECO:0000259" key="6">
    <source>
        <dbReference type="PROSITE" id="PS51391"/>
    </source>
</evidence>
<name>A0A1J4MUZ7_9CRYT</name>
<dbReference type="VEuPathDB" id="CryptoDB:cand_022190"/>
<evidence type="ECO:0000256" key="3">
    <source>
        <dbReference type="SAM" id="MobiDB-lite"/>
    </source>
</evidence>
<organism evidence="7 8">
    <name type="scientific">Cryptosporidium andersoni</name>
    <dbReference type="NCBI Taxonomy" id="117008"/>
    <lineage>
        <taxon>Eukaryota</taxon>
        <taxon>Sar</taxon>
        <taxon>Alveolata</taxon>
        <taxon>Apicomplexa</taxon>
        <taxon>Conoidasida</taxon>
        <taxon>Coccidia</taxon>
        <taxon>Eucoccidiorida</taxon>
        <taxon>Eimeriorina</taxon>
        <taxon>Cryptosporidiidae</taxon>
        <taxon>Cryptosporidium</taxon>
    </lineage>
</organism>
<dbReference type="SMART" id="SM00360">
    <property type="entry name" value="RRM"/>
    <property type="match status" value="1"/>
</dbReference>
<dbReference type="RefSeq" id="XP_067068722.1">
    <property type="nucleotide sequence ID" value="XM_067212449.1"/>
</dbReference>
<evidence type="ECO:0000313" key="7">
    <source>
        <dbReference type="EMBL" id="OII76876.1"/>
    </source>
</evidence>
<feature type="domain" description="RRM" evidence="4">
    <location>
        <begin position="61"/>
        <end position="135"/>
    </location>
</feature>
<dbReference type="OrthoDB" id="377209at2759"/>
<dbReference type="GO" id="GO:0003723">
    <property type="term" value="F:RNA binding"/>
    <property type="evidence" value="ECO:0007669"/>
    <property type="project" value="UniProtKB-UniRule"/>
</dbReference>
<dbReference type="InterPro" id="IPR035979">
    <property type="entry name" value="RBD_domain_sf"/>
</dbReference>
<evidence type="ECO:0000259" key="4">
    <source>
        <dbReference type="PROSITE" id="PS50102"/>
    </source>
</evidence>
<feature type="domain" description="SURP motif" evidence="5">
    <location>
        <begin position="194"/>
        <end position="236"/>
    </location>
</feature>
<feature type="domain" description="CID" evidence="6">
    <location>
        <begin position="410"/>
        <end position="553"/>
    </location>
</feature>
<dbReference type="SUPFAM" id="SSF109905">
    <property type="entry name" value="Surp module (SWAP domain)"/>
    <property type="match status" value="1"/>
</dbReference>
<dbReference type="Pfam" id="PF00076">
    <property type="entry name" value="RRM_1"/>
    <property type="match status" value="1"/>
</dbReference>
<dbReference type="SMART" id="SM00582">
    <property type="entry name" value="RPR"/>
    <property type="match status" value="1"/>
</dbReference>
<dbReference type="PANTHER" id="PTHR23140">
    <property type="entry name" value="RNA PROCESSING PROTEIN LD23810P"/>
    <property type="match status" value="1"/>
</dbReference>
<dbReference type="SMART" id="SM00648">
    <property type="entry name" value="SWAP"/>
    <property type="match status" value="1"/>
</dbReference>
<dbReference type="Proteomes" id="UP000186804">
    <property type="component" value="Unassembled WGS sequence"/>
</dbReference>
<dbReference type="PROSITE" id="PS50102">
    <property type="entry name" value="RRM"/>
    <property type="match status" value="1"/>
</dbReference>
<dbReference type="PROSITE" id="PS51391">
    <property type="entry name" value="CID"/>
    <property type="match status" value="1"/>
</dbReference>
<dbReference type="AlphaFoldDB" id="A0A1J4MUZ7"/>
<sequence>MENFGYSSEDVDYNFEVNKRRKVREIDLIVEESQLRDLDSKHMNSTNYILNLDDIDAKTSRNIFIRNIPKYIDEIYLCELFSEYGDLSSVKIIRRTYNNSGFVCFYDRKSAEKALKSLNGRLIDGLPLSLSWGKSLNISTKEYLGSIPNPKEKIEKLDTQIDSEIIKEYINTEDYNNCTIIRVEVPNDEMKKALIRLTSRFVAYFGYCFEQLLMKNELENPLFNFLFISSPLHHYYRWRVYSFLQGDSHKHWRVKPFRMVENGTVWYPPPLEEKVENGNSIRKMDYFRIIGSKLELWLSSYNSIDDPLSWLWTNSNISRRENNIKPSNIIRKLESPNHTENIDNKINKYDCKLINDTNIPNTICNNEIKNSNSSDTDNKYIDTINDFLYDISKNEPYMIRLYRELGGEIMDGEIMDEFKYLVDELSTDRLKIANLMKFAIDNADLYSVNILDKLIQELIFSPNNELPILYAISDILYNSYSSKPGTWKYRNLVSQLFPYITAHFSYLNNSKYEKLIENKMIKHTRNILRIWLCWNIYPISYIYGLESTLIFDKFFYEMKNNINSEHFTQVNIESRYPEIDGDLLREDILSILVEWPLYLRPILWKLWSDYFKIFNKNLNIYLQYQWVGKGLVLPPVYLFGNSMAIHRMAFFLYYCDHLKDGNLFIYLSEMEELKENDNTKNYENQESADIELSSPSKVETNSDEDSEDMFAE</sequence>
<dbReference type="InterPro" id="IPR000061">
    <property type="entry name" value="Surp"/>
</dbReference>
<proteinExistence type="predicted"/>
<reference evidence="7 8" key="1">
    <citation type="submission" date="2016-10" db="EMBL/GenBank/DDBJ databases">
        <title>Reductive evolution of mitochondrial metabolism and differential evolution of invasion-related proteins in Cryptosporidium.</title>
        <authorList>
            <person name="Liu S."/>
            <person name="Roellig D.M."/>
            <person name="Guo Y."/>
            <person name="Li N."/>
            <person name="Frace M.A."/>
            <person name="Tang K."/>
            <person name="Zhang L."/>
            <person name="Feng Y."/>
            <person name="Xiao L."/>
        </authorList>
    </citation>
    <scope>NUCLEOTIDE SEQUENCE [LARGE SCALE GENOMIC DNA]</scope>
    <source>
        <strain evidence="7">30847</strain>
    </source>
</reference>
<dbReference type="InterPro" id="IPR008942">
    <property type="entry name" value="ENTH_VHS"/>
</dbReference>
<dbReference type="PANTHER" id="PTHR23140:SF0">
    <property type="entry name" value="U2 SNRNP-ASSOCIATED SURP MOTIF-CONTAINING PROTEIN"/>
    <property type="match status" value="1"/>
</dbReference>
<dbReference type="InterPro" id="IPR012677">
    <property type="entry name" value="Nucleotide-bd_a/b_plait_sf"/>
</dbReference>
<feature type="region of interest" description="Disordered" evidence="3">
    <location>
        <begin position="677"/>
        <end position="712"/>
    </location>
</feature>
<evidence type="ECO:0000256" key="1">
    <source>
        <dbReference type="ARBA" id="ARBA00022884"/>
    </source>
</evidence>
<dbReference type="GO" id="GO:0006396">
    <property type="term" value="P:RNA processing"/>
    <property type="evidence" value="ECO:0007669"/>
    <property type="project" value="InterPro"/>
</dbReference>
<dbReference type="InterPro" id="IPR035967">
    <property type="entry name" value="SWAP/Surp_sf"/>
</dbReference>
<dbReference type="EMBL" id="LRBS01000048">
    <property type="protein sequence ID" value="OII76876.1"/>
    <property type="molecule type" value="Genomic_DNA"/>
</dbReference>
<dbReference type="InterPro" id="IPR051485">
    <property type="entry name" value="SR-CTD_assoc_factor"/>
</dbReference>
<feature type="compositionally biased region" description="Acidic residues" evidence="3">
    <location>
        <begin position="701"/>
        <end position="712"/>
    </location>
</feature>